<dbReference type="OrthoDB" id="655912at2"/>
<sequence>MLKKILRYSVFIGLLSLLYNFVQAQQLLLTDTIATTTKAALLEVKASKQGLLLPRIQDTAVAPLNTSPDGMLIYHVPSKSLLIRRNGAWAPVKDSASLSGNNWLQTGNAGTDTITKFLGTTDAKGLVIRTSNTQRITVSSTGNVGVGTNTPGTTLHVKSVAANQSGIRIENLTSASPVTTGAGALGVDASGNVVRAAPQPLFYNGAGAVSNQVKIWADSITTNTSGVGVANISSAGFTKILSIQLQGKGGASSLDTPLPFVLSYSLTTVNITTYTGTGLLLGAINSLVQATSSFKIFVVVTGY</sequence>
<gene>
    <name evidence="1" type="ORF">ECE50_024975</name>
</gene>
<dbReference type="AlphaFoldDB" id="A0A9Q5GST5"/>
<evidence type="ECO:0000313" key="1">
    <source>
        <dbReference type="EMBL" id="NSL90112.1"/>
    </source>
</evidence>
<protein>
    <submittedName>
        <fullName evidence="1">Uncharacterized protein</fullName>
    </submittedName>
</protein>
<organism evidence="1 2">
    <name type="scientific">Chitinophaga solisilvae</name>
    <dbReference type="NCBI Taxonomy" id="1233460"/>
    <lineage>
        <taxon>Bacteria</taxon>
        <taxon>Pseudomonadati</taxon>
        <taxon>Bacteroidota</taxon>
        <taxon>Chitinophagia</taxon>
        <taxon>Chitinophagales</taxon>
        <taxon>Chitinophagaceae</taxon>
        <taxon>Chitinophaga</taxon>
    </lineage>
</organism>
<dbReference type="Proteomes" id="UP000281028">
    <property type="component" value="Unassembled WGS sequence"/>
</dbReference>
<keyword evidence="2" id="KW-1185">Reference proteome</keyword>
<name>A0A9Q5GST5_9BACT</name>
<accession>A0A9Q5GST5</accession>
<reference evidence="1" key="1">
    <citation type="submission" date="2020-05" db="EMBL/GenBank/DDBJ databases">
        <title>Chitinophaga laudate sp. nov., isolated from a tropical peat swamp.</title>
        <authorList>
            <person name="Goh C.B.S."/>
            <person name="Lee M.S."/>
            <person name="Parimannan S."/>
            <person name="Pasbakhsh P."/>
            <person name="Yule C.M."/>
            <person name="Rajandas H."/>
            <person name="Loke S."/>
            <person name="Croft L."/>
            <person name="Tan J.B.L."/>
        </authorList>
    </citation>
    <scope>NUCLEOTIDE SEQUENCE</scope>
    <source>
        <strain evidence="1">Mgbs1</strain>
    </source>
</reference>
<evidence type="ECO:0000313" key="2">
    <source>
        <dbReference type="Proteomes" id="UP000281028"/>
    </source>
</evidence>
<comment type="caution">
    <text evidence="1">The sequence shown here is derived from an EMBL/GenBank/DDBJ whole genome shotgun (WGS) entry which is preliminary data.</text>
</comment>
<dbReference type="EMBL" id="RIAR02000001">
    <property type="protein sequence ID" value="NSL90112.1"/>
    <property type="molecule type" value="Genomic_DNA"/>
</dbReference>
<proteinExistence type="predicted"/>